<proteinExistence type="predicted"/>
<dbReference type="Proteomes" id="UP000202536">
    <property type="component" value="Segment"/>
</dbReference>
<protein>
    <submittedName>
        <fullName evidence="1">Uncharacterized protein</fullName>
    </submittedName>
</protein>
<accession>A0A0N9NXU3</accession>
<evidence type="ECO:0000313" key="2">
    <source>
        <dbReference type="Proteomes" id="UP000202536"/>
    </source>
</evidence>
<sequence length="243" mass="29046">METKFMDIIEGLNEWYNNYLKMYPEYRNFLTLLNIISEKGPDKAIDDEEFNKLVINAVTKQPKMLKIYLTADDGVYPLPCWNHDLYIETFEQYYIDRIVFSRRYRQNREFLIGITEYYGMLIGFTKIAIDAVVSNYVRQQLGIYKMPLDKALQLNLSIPINTLLDRIRNNYQVPIIKEMDNDYPVAPEDKPKSNNEENYRQMINEYQMKAPVEIKLTPEEVEEEITRRILDEEIEDEYDEIES</sequence>
<dbReference type="GeneID" id="26637842"/>
<dbReference type="OrthoDB" id="30438at10239"/>
<dbReference type="EMBL" id="KP282673">
    <property type="protein sequence ID" value="ALG96752.1"/>
    <property type="molecule type" value="Genomic_DNA"/>
</dbReference>
<name>A0A0N9NXU3_9VIRU</name>
<reference evidence="1 2" key="1">
    <citation type="journal article" date="2015" name="Environ. Microbiol.">
        <title>Novel viral genomes identified from six metagenomes reveal wide distribution of archaeal viruses and high viral diversity in terrestrial hot springs.</title>
        <authorList>
            <person name="Gudbergsdottir S.R."/>
            <person name="Menzel P."/>
            <person name="Krogh A."/>
            <person name="Young M."/>
            <person name="Peng X."/>
        </authorList>
    </citation>
    <scope>NUCLEOTIDE SEQUENCE [LARGE SCALE GENOMIC DNA]</scope>
    <source>
        <strain evidence="1 2">ABV2</strain>
    </source>
</reference>
<evidence type="ECO:0000313" key="1">
    <source>
        <dbReference type="EMBL" id="ALG96752.1"/>
    </source>
</evidence>
<keyword evidence="2" id="KW-1185">Reference proteome</keyword>
<organism evidence="1 2">
    <name type="scientific">Acidianus bottle-shaped virus 2 strain ABV2</name>
    <dbReference type="NCBI Taxonomy" id="1732173"/>
    <lineage>
        <taxon>Viruses</taxon>
        <taxon>Viruses incertae sedis</taxon>
        <taxon>Ampullaviridae</taxon>
        <taxon>Bottigliavirus</taxon>
        <taxon>Bottigliavirus puteoliense</taxon>
        <taxon>Bottigliavirus ABV2</taxon>
    </lineage>
</organism>
<dbReference type="RefSeq" id="YP_009211274.1">
    <property type="nucleotide sequence ID" value="NC_028938.1"/>
</dbReference>
<dbReference type="KEGG" id="vg:26637842"/>